<dbReference type="SUPFAM" id="SSF53187">
    <property type="entry name" value="Zn-dependent exopeptidases"/>
    <property type="match status" value="1"/>
</dbReference>
<dbReference type="Pfam" id="PF01520">
    <property type="entry name" value="Amidase_3"/>
    <property type="match status" value="1"/>
</dbReference>
<dbReference type="EMBL" id="PPPD01000001">
    <property type="protein sequence ID" value="PNY82419.1"/>
    <property type="molecule type" value="Genomic_DNA"/>
</dbReference>
<dbReference type="PANTHER" id="PTHR30404">
    <property type="entry name" value="N-ACETYLMURAMOYL-L-ALANINE AMIDASE"/>
    <property type="match status" value="1"/>
</dbReference>
<name>A0A2K3V0W2_9DEIO</name>
<reference evidence="3 4" key="1">
    <citation type="submission" date="2018-01" db="EMBL/GenBank/DDBJ databases">
        <title>Deinococcus koreensis sp. nov., a radiation-resistant bacterium isolated from river water.</title>
        <authorList>
            <person name="Choi A."/>
        </authorList>
    </citation>
    <scope>NUCLEOTIDE SEQUENCE [LARGE SCALE GENOMIC DNA]</scope>
    <source>
        <strain evidence="3 4">SJW1-2</strain>
    </source>
</reference>
<protein>
    <submittedName>
        <fullName evidence="3">Cell wall hydrolase</fullName>
    </submittedName>
</protein>
<gene>
    <name evidence="3" type="ORF">CVO96_14600</name>
</gene>
<dbReference type="GO" id="GO:0008745">
    <property type="term" value="F:N-acetylmuramoyl-L-alanine amidase activity"/>
    <property type="evidence" value="ECO:0007669"/>
    <property type="project" value="InterPro"/>
</dbReference>
<dbReference type="AlphaFoldDB" id="A0A2K3V0W2"/>
<evidence type="ECO:0000256" key="1">
    <source>
        <dbReference type="ARBA" id="ARBA00022801"/>
    </source>
</evidence>
<evidence type="ECO:0000259" key="2">
    <source>
        <dbReference type="Pfam" id="PF01520"/>
    </source>
</evidence>
<dbReference type="InterPro" id="IPR002508">
    <property type="entry name" value="MurNAc-LAA_cat"/>
</dbReference>
<dbReference type="OrthoDB" id="73570at2"/>
<dbReference type="InterPro" id="IPR050695">
    <property type="entry name" value="N-acetylmuramoyl_amidase_3"/>
</dbReference>
<accession>A0A2K3V0W2</accession>
<keyword evidence="1 3" id="KW-0378">Hydrolase</keyword>
<evidence type="ECO:0000313" key="4">
    <source>
        <dbReference type="Proteomes" id="UP000236379"/>
    </source>
</evidence>
<dbReference type="PANTHER" id="PTHR30404:SF0">
    <property type="entry name" value="N-ACETYLMURAMOYL-L-ALANINE AMIDASE AMIC"/>
    <property type="match status" value="1"/>
</dbReference>
<proteinExistence type="predicted"/>
<dbReference type="RefSeq" id="WP_103312853.1">
    <property type="nucleotide sequence ID" value="NZ_PPPD01000001.1"/>
</dbReference>
<organism evidence="3 4">
    <name type="scientific">Deinococcus koreensis</name>
    <dbReference type="NCBI Taxonomy" id="2054903"/>
    <lineage>
        <taxon>Bacteria</taxon>
        <taxon>Thermotogati</taxon>
        <taxon>Deinococcota</taxon>
        <taxon>Deinococci</taxon>
        <taxon>Deinococcales</taxon>
        <taxon>Deinococcaceae</taxon>
        <taxon>Deinococcus</taxon>
    </lineage>
</organism>
<dbReference type="GO" id="GO:0030288">
    <property type="term" value="C:outer membrane-bounded periplasmic space"/>
    <property type="evidence" value="ECO:0007669"/>
    <property type="project" value="TreeGrafter"/>
</dbReference>
<feature type="domain" description="MurNAc-LAA" evidence="2">
    <location>
        <begin position="272"/>
        <end position="440"/>
    </location>
</feature>
<comment type="caution">
    <text evidence="3">The sequence shown here is derived from an EMBL/GenBank/DDBJ whole genome shotgun (WGS) entry which is preliminary data.</text>
</comment>
<dbReference type="Proteomes" id="UP000236379">
    <property type="component" value="Unassembled WGS sequence"/>
</dbReference>
<dbReference type="Gene3D" id="3.40.630.40">
    <property type="entry name" value="Zn-dependent exopeptidases"/>
    <property type="match status" value="1"/>
</dbReference>
<keyword evidence="4" id="KW-1185">Reference proteome</keyword>
<dbReference type="GO" id="GO:0009253">
    <property type="term" value="P:peptidoglycan catabolic process"/>
    <property type="evidence" value="ECO:0007669"/>
    <property type="project" value="InterPro"/>
</dbReference>
<sequence>MRRARWAGRRAKLAALLGGALLAGLAGAQIAFSKLNLAGQPVQSIQLYGAEYASEATLSRLLNIGREGGLIRVTGLGHTLLLPLDEDQQRATTDFNTVQLDTERRRARSATLVNGNLYLPLDTLALGLGARYEAGNFTVAAPRLQGVSSRAGKDSDRLVLDLTRDVEIVDEQRGTNVVVTLRGLSGEARRYTTRGAFVPEAEVRKVGSDLTLTLPLPASNGYRVYKVVRSGGVRVVVDAGPGIPASSPEVLTRVTRPLIVLDPARVAGVGRDPTLEVARRAAELLTRFGWQVKVTRDPTTAMTRDDALKLARQSDVYMALDLGRFPGSKRSGVTVYEQTGRANAQVINALRTGTVPAYGSLVVANTGSTRRLAQLLRGELKGGGVTARQEAISRVLTLGEAAQAAVLLELGWANNAEDLAKLSVDQRLQVMAEAVARSVATYLTARATNNANVSAQGAAP</sequence>
<evidence type="ECO:0000313" key="3">
    <source>
        <dbReference type="EMBL" id="PNY82419.1"/>
    </source>
</evidence>